<organism evidence="2 3">
    <name type="scientific">Lasiosphaeris hirsuta</name>
    <dbReference type="NCBI Taxonomy" id="260670"/>
    <lineage>
        <taxon>Eukaryota</taxon>
        <taxon>Fungi</taxon>
        <taxon>Dikarya</taxon>
        <taxon>Ascomycota</taxon>
        <taxon>Pezizomycotina</taxon>
        <taxon>Sordariomycetes</taxon>
        <taxon>Sordariomycetidae</taxon>
        <taxon>Sordariales</taxon>
        <taxon>Lasiosphaeriaceae</taxon>
        <taxon>Lasiosphaeris</taxon>
    </lineage>
</organism>
<feature type="transmembrane region" description="Helical" evidence="1">
    <location>
        <begin position="12"/>
        <end position="30"/>
    </location>
</feature>
<keyword evidence="1" id="KW-0472">Membrane</keyword>
<name>A0AA40A791_9PEZI</name>
<dbReference type="Proteomes" id="UP001172102">
    <property type="component" value="Unassembled WGS sequence"/>
</dbReference>
<keyword evidence="3" id="KW-1185">Reference proteome</keyword>
<sequence>MGLLSLVQSQPRLLGGLLSLGVLGVGTAFLSKRKLDQTYPSIPLHALPKASACRNLIENGGETTSRASWGLSQSTILSSWSGSDEKTHWIPSFVAIQAEIPISALEKYRAKQHHPQHETDTDGGADEPLRLAQNLVAAFLDARGAGPDSWLLDKDVPPLSFCPGTRLFGNGSGLGAFLLGVWSSATGRDIRPQTLPGDVAQPLTRFPSNRTAVAIAGTESAAAGAVMYWKVPDATMRAVDRAAVDWLPWRLMQGGYQEWMVEKISGEMARVVYVSVECAQLFPRGRSKRDFRRVPWLVYELHALYTQYLLFNAVRYLNRQ</sequence>
<keyword evidence="1" id="KW-0812">Transmembrane</keyword>
<dbReference type="AlphaFoldDB" id="A0AA40A791"/>
<evidence type="ECO:0000313" key="2">
    <source>
        <dbReference type="EMBL" id="KAK0710612.1"/>
    </source>
</evidence>
<evidence type="ECO:0000313" key="3">
    <source>
        <dbReference type="Proteomes" id="UP001172102"/>
    </source>
</evidence>
<keyword evidence="1" id="KW-1133">Transmembrane helix</keyword>
<reference evidence="2" key="1">
    <citation type="submission" date="2023-06" db="EMBL/GenBank/DDBJ databases">
        <title>Genome-scale phylogeny and comparative genomics of the fungal order Sordariales.</title>
        <authorList>
            <consortium name="Lawrence Berkeley National Laboratory"/>
            <person name="Hensen N."/>
            <person name="Bonometti L."/>
            <person name="Westerberg I."/>
            <person name="Brannstrom I.O."/>
            <person name="Guillou S."/>
            <person name="Cros-Aarteil S."/>
            <person name="Calhoun S."/>
            <person name="Haridas S."/>
            <person name="Kuo A."/>
            <person name="Mondo S."/>
            <person name="Pangilinan J."/>
            <person name="Riley R."/>
            <person name="Labutti K."/>
            <person name="Andreopoulos B."/>
            <person name="Lipzen A."/>
            <person name="Chen C."/>
            <person name="Yanf M."/>
            <person name="Daum C."/>
            <person name="Ng V."/>
            <person name="Clum A."/>
            <person name="Steindorff A."/>
            <person name="Ohm R."/>
            <person name="Martin F."/>
            <person name="Silar P."/>
            <person name="Natvig D."/>
            <person name="Lalanne C."/>
            <person name="Gautier V."/>
            <person name="Ament-Velasquez S.L."/>
            <person name="Kruys A."/>
            <person name="Hutchinson M.I."/>
            <person name="Powell A.J."/>
            <person name="Barry K."/>
            <person name="Miller A.N."/>
            <person name="Grigoriev I.V."/>
            <person name="Debuchy R."/>
            <person name="Gladieux P."/>
            <person name="Thoren M.H."/>
            <person name="Johannesson H."/>
        </authorList>
    </citation>
    <scope>NUCLEOTIDE SEQUENCE</scope>
    <source>
        <strain evidence="2">SMH4607-1</strain>
    </source>
</reference>
<evidence type="ECO:0000256" key="1">
    <source>
        <dbReference type="SAM" id="Phobius"/>
    </source>
</evidence>
<protein>
    <submittedName>
        <fullName evidence="2">Uncharacterized protein</fullName>
    </submittedName>
</protein>
<proteinExistence type="predicted"/>
<comment type="caution">
    <text evidence="2">The sequence shown here is derived from an EMBL/GenBank/DDBJ whole genome shotgun (WGS) entry which is preliminary data.</text>
</comment>
<dbReference type="EMBL" id="JAUKUA010000005">
    <property type="protein sequence ID" value="KAK0710612.1"/>
    <property type="molecule type" value="Genomic_DNA"/>
</dbReference>
<gene>
    <name evidence="2" type="ORF">B0H67DRAFT_492588</name>
</gene>
<accession>A0AA40A791</accession>